<dbReference type="Proteomes" id="UP000070163">
    <property type="component" value="Unassembled WGS sequence"/>
</dbReference>
<evidence type="ECO:0000313" key="2">
    <source>
        <dbReference type="EMBL" id="KXA90864.1"/>
    </source>
</evidence>
<evidence type="ECO:0000256" key="1">
    <source>
        <dbReference type="SAM" id="MobiDB-lite"/>
    </source>
</evidence>
<evidence type="ECO:0008006" key="4">
    <source>
        <dbReference type="Google" id="ProtNLM"/>
    </source>
</evidence>
<reference evidence="2 3" key="1">
    <citation type="journal article" date="2016" name="Sci. Rep.">
        <title>Metabolic traits of an uncultured archaeal lineage -MSBL1- from brine pools of the Red Sea.</title>
        <authorList>
            <person name="Mwirichia R."/>
            <person name="Alam I."/>
            <person name="Rashid M."/>
            <person name="Vinu M."/>
            <person name="Ba-Alawi W."/>
            <person name="Anthony Kamau A."/>
            <person name="Kamanda Ngugi D."/>
            <person name="Goker M."/>
            <person name="Klenk H.P."/>
            <person name="Bajic V."/>
            <person name="Stingl U."/>
        </authorList>
    </citation>
    <scope>NUCLEOTIDE SEQUENCE [LARGE SCALE GENOMIC DNA]</scope>
    <source>
        <strain evidence="2">SCGC-AAA259A05</strain>
    </source>
</reference>
<protein>
    <recommendedName>
        <fullName evidence="4">Ribbon-helix-helix protein CopG domain-containing protein</fullName>
    </recommendedName>
</protein>
<keyword evidence="3" id="KW-1185">Reference proteome</keyword>
<evidence type="ECO:0000313" key="3">
    <source>
        <dbReference type="Proteomes" id="UP000070163"/>
    </source>
</evidence>
<name>A0A133U9J2_9EURY</name>
<accession>A0A133U9J2</accession>
<organism evidence="2 3">
    <name type="scientific">candidate division MSBL1 archaeon SCGC-AAA259A05</name>
    <dbReference type="NCBI Taxonomy" id="1698259"/>
    <lineage>
        <taxon>Archaea</taxon>
        <taxon>Methanobacteriati</taxon>
        <taxon>Methanobacteriota</taxon>
        <taxon>candidate division MSBL1</taxon>
    </lineage>
</organism>
<comment type="caution">
    <text evidence="2">The sequence shown here is derived from an EMBL/GenBank/DDBJ whole genome shotgun (WGS) entry which is preliminary data.</text>
</comment>
<sequence length="67" mass="7842">MQMGEKPVDWDEEAEENGEGKKITLKLDSMDLEALEKFMEEEDLSDMEEAIHVAFGRYARKRGYLEE</sequence>
<proteinExistence type="predicted"/>
<gene>
    <name evidence="2" type="ORF">AKJ57_03375</name>
</gene>
<dbReference type="AlphaFoldDB" id="A0A133U9J2"/>
<dbReference type="EMBL" id="LHXJ01000034">
    <property type="protein sequence ID" value="KXA90864.1"/>
    <property type="molecule type" value="Genomic_DNA"/>
</dbReference>
<feature type="region of interest" description="Disordered" evidence="1">
    <location>
        <begin position="1"/>
        <end position="22"/>
    </location>
</feature>